<dbReference type="Proteomes" id="UP000050741">
    <property type="component" value="Unassembled WGS sequence"/>
</dbReference>
<dbReference type="AlphaFoldDB" id="A0A183CIT1"/>
<organism evidence="1 2">
    <name type="scientific">Globodera pallida</name>
    <name type="common">Potato cyst nematode worm</name>
    <name type="synonym">Heterodera pallida</name>
    <dbReference type="NCBI Taxonomy" id="36090"/>
    <lineage>
        <taxon>Eukaryota</taxon>
        <taxon>Metazoa</taxon>
        <taxon>Ecdysozoa</taxon>
        <taxon>Nematoda</taxon>
        <taxon>Chromadorea</taxon>
        <taxon>Rhabditida</taxon>
        <taxon>Tylenchina</taxon>
        <taxon>Tylenchomorpha</taxon>
        <taxon>Tylenchoidea</taxon>
        <taxon>Heteroderidae</taxon>
        <taxon>Heteroderinae</taxon>
        <taxon>Globodera</taxon>
    </lineage>
</organism>
<evidence type="ECO:0000313" key="1">
    <source>
        <dbReference type="Proteomes" id="UP000050741"/>
    </source>
</evidence>
<protein>
    <submittedName>
        <fullName evidence="2">DUF1974 domain-containing protein</fullName>
    </submittedName>
</protein>
<reference evidence="2" key="3">
    <citation type="submission" date="2016-06" db="UniProtKB">
        <authorList>
            <consortium name="WormBaseParasite"/>
        </authorList>
    </citation>
    <scope>IDENTIFICATION</scope>
</reference>
<name>A0A183CIT1_GLOPA</name>
<sequence>MENELKTLAAGGSDALKQAVNGIITAQNGRYEFFKKVADEASAHLSPKAYQKLQNVKHLVMDRKLSQEEFDKKLAAIESNPDVEEELKSAHLMDERILDLQSFG</sequence>
<accession>A0A183CIT1</accession>
<proteinExistence type="predicted"/>
<evidence type="ECO:0000313" key="2">
    <source>
        <dbReference type="WBParaSite" id="GPLIN_001278700"/>
    </source>
</evidence>
<keyword evidence="1" id="KW-1185">Reference proteome</keyword>
<dbReference type="WBParaSite" id="GPLIN_001278700">
    <property type="protein sequence ID" value="GPLIN_001278700"/>
    <property type="gene ID" value="GPLIN_001278700"/>
</dbReference>
<reference evidence="1" key="2">
    <citation type="submission" date="2014-05" db="EMBL/GenBank/DDBJ databases">
        <title>The genome and life-stage specific transcriptomes of Globodera pallida elucidate key aspects of plant parasitism by a cyst nematode.</title>
        <authorList>
            <person name="Cotton J.A."/>
            <person name="Lilley C.J."/>
            <person name="Jones L.M."/>
            <person name="Kikuchi T."/>
            <person name="Reid A.J."/>
            <person name="Thorpe P."/>
            <person name="Tsai I.J."/>
            <person name="Beasley H."/>
            <person name="Blok V."/>
            <person name="Cock P.J.A."/>
            <person name="Van den Akker S.E."/>
            <person name="Holroyd N."/>
            <person name="Hunt M."/>
            <person name="Mantelin S."/>
            <person name="Naghra H."/>
            <person name="Pain A."/>
            <person name="Palomares-Rius J.E."/>
            <person name="Zarowiecki M."/>
            <person name="Berriman M."/>
            <person name="Jones J.T."/>
            <person name="Urwin P.E."/>
        </authorList>
    </citation>
    <scope>NUCLEOTIDE SEQUENCE [LARGE SCALE GENOMIC DNA]</scope>
    <source>
        <strain evidence="1">Lindley</strain>
    </source>
</reference>
<reference evidence="1" key="1">
    <citation type="submission" date="2013-12" db="EMBL/GenBank/DDBJ databases">
        <authorList>
            <person name="Aslett M."/>
        </authorList>
    </citation>
    <scope>NUCLEOTIDE SEQUENCE [LARGE SCALE GENOMIC DNA]</scope>
    <source>
        <strain evidence="1">Lindley</strain>
    </source>
</reference>